<dbReference type="EMBL" id="BNJK01000003">
    <property type="protein sequence ID" value="GHP00746.1"/>
    <property type="molecule type" value="Genomic_DNA"/>
</dbReference>
<feature type="transmembrane region" description="Helical" evidence="1">
    <location>
        <begin position="461"/>
        <end position="481"/>
    </location>
</feature>
<keyword evidence="1" id="KW-0472">Membrane</keyword>
<keyword evidence="1" id="KW-0812">Transmembrane</keyword>
<protein>
    <submittedName>
        <fullName evidence="2">Uncharacterized protein</fullName>
    </submittedName>
</protein>
<sequence length="486" mass="53895">MLWQLLVLIAVGFAGPTLVTVGVFVISQDRLRGPLLTGSVVWGVIVLIATPLVYDHFRHEILTFNENLNTVVIAVKKVPTVCIEDGSCRWTYQCHPYIVTESYLANESYQAYDSTRKKTVTKYRTVTKHRTVTKYHSCPYSLEEDEWQTVTSLKTDPTNASSANVTITEASHHLPDDPSAHLWREYRTIPVSILNSAGVGAPEVSKHYQQIIRTGSYPAISIEHGFENYLLSDPETTMRPTVSQDELVPYQQKGLLPKLHITPDEEHAVNKVYFVGMKPPANALQWQNAVAHFNAEAGALRQMDLHLVILPESAVGDLHQYAIALRGYWSDTSIFGHSPLPKNALVVVFATDGQVVKRAEVFTLMPPAADGVSNTLLFQDIQDQLPGQPLQPETLLGDPQPIVSQVSDEGYDVKYRTGSQGIGLLEYLLITGPHHFQRVPMASFRYLKDEILPSTDDCIKIFLIVLAIGLIAGGGSAIALFKIANR</sequence>
<gene>
    <name evidence="2" type="ORF">KSF_107930</name>
</gene>
<accession>A0A8J3IYD2</accession>
<dbReference type="AlphaFoldDB" id="A0A8J3IYD2"/>
<feature type="transmembrane region" description="Helical" evidence="1">
    <location>
        <begin position="6"/>
        <end position="26"/>
    </location>
</feature>
<feature type="transmembrane region" description="Helical" evidence="1">
    <location>
        <begin position="33"/>
        <end position="54"/>
    </location>
</feature>
<evidence type="ECO:0000313" key="2">
    <source>
        <dbReference type="EMBL" id="GHP00746.1"/>
    </source>
</evidence>
<evidence type="ECO:0000313" key="3">
    <source>
        <dbReference type="Proteomes" id="UP000597444"/>
    </source>
</evidence>
<evidence type="ECO:0000256" key="1">
    <source>
        <dbReference type="SAM" id="Phobius"/>
    </source>
</evidence>
<proteinExistence type="predicted"/>
<keyword evidence="3" id="KW-1185">Reference proteome</keyword>
<name>A0A8J3IYD2_9CHLR</name>
<reference evidence="2" key="1">
    <citation type="submission" date="2020-10" db="EMBL/GenBank/DDBJ databases">
        <title>Taxonomic study of unclassified bacteria belonging to the class Ktedonobacteria.</title>
        <authorList>
            <person name="Yabe S."/>
            <person name="Wang C.M."/>
            <person name="Zheng Y."/>
            <person name="Sakai Y."/>
            <person name="Cavaletti L."/>
            <person name="Monciardini P."/>
            <person name="Donadio S."/>
        </authorList>
    </citation>
    <scope>NUCLEOTIDE SEQUENCE</scope>
    <source>
        <strain evidence="2">ID150040</strain>
    </source>
</reference>
<comment type="caution">
    <text evidence="2">The sequence shown here is derived from an EMBL/GenBank/DDBJ whole genome shotgun (WGS) entry which is preliminary data.</text>
</comment>
<dbReference type="Proteomes" id="UP000597444">
    <property type="component" value="Unassembled WGS sequence"/>
</dbReference>
<keyword evidence="1" id="KW-1133">Transmembrane helix</keyword>
<dbReference type="RefSeq" id="WP_220211332.1">
    <property type="nucleotide sequence ID" value="NZ_BNJK01000003.1"/>
</dbReference>
<organism evidence="2 3">
    <name type="scientific">Reticulibacter mediterranei</name>
    <dbReference type="NCBI Taxonomy" id="2778369"/>
    <lineage>
        <taxon>Bacteria</taxon>
        <taxon>Bacillati</taxon>
        <taxon>Chloroflexota</taxon>
        <taxon>Ktedonobacteria</taxon>
        <taxon>Ktedonobacterales</taxon>
        <taxon>Reticulibacteraceae</taxon>
        <taxon>Reticulibacter</taxon>
    </lineage>
</organism>